<organism evidence="5 6">
    <name type="scientific">Anabas testudineus</name>
    <name type="common">Climbing perch</name>
    <name type="synonym">Anthias testudineus</name>
    <dbReference type="NCBI Taxonomy" id="64144"/>
    <lineage>
        <taxon>Eukaryota</taxon>
        <taxon>Metazoa</taxon>
        <taxon>Chordata</taxon>
        <taxon>Craniata</taxon>
        <taxon>Vertebrata</taxon>
        <taxon>Euteleostomi</taxon>
        <taxon>Actinopterygii</taxon>
        <taxon>Neopterygii</taxon>
        <taxon>Teleostei</taxon>
        <taxon>Neoteleostei</taxon>
        <taxon>Acanthomorphata</taxon>
        <taxon>Anabantaria</taxon>
        <taxon>Anabantiformes</taxon>
        <taxon>Anabantoidei</taxon>
        <taxon>Anabantidae</taxon>
        <taxon>Anabas</taxon>
    </lineage>
</organism>
<keyword evidence="6" id="KW-1185">Reference proteome</keyword>
<reference evidence="5" key="3">
    <citation type="submission" date="2025-09" db="UniProtKB">
        <authorList>
            <consortium name="Ensembl"/>
        </authorList>
    </citation>
    <scope>IDENTIFICATION</scope>
</reference>
<reference evidence="5" key="2">
    <citation type="submission" date="2025-08" db="UniProtKB">
        <authorList>
            <consortium name="Ensembl"/>
        </authorList>
    </citation>
    <scope>IDENTIFICATION</scope>
</reference>
<evidence type="ECO:0000313" key="6">
    <source>
        <dbReference type="Proteomes" id="UP000265040"/>
    </source>
</evidence>
<dbReference type="InterPro" id="IPR022617">
    <property type="entry name" value="Rad60/SUMO-like_dom"/>
</dbReference>
<dbReference type="AlphaFoldDB" id="A0A7N6BCV1"/>
<dbReference type="SUPFAM" id="SSF54236">
    <property type="entry name" value="Ubiquitin-like"/>
    <property type="match status" value="1"/>
</dbReference>
<dbReference type="Proteomes" id="UP000265040">
    <property type="component" value="Chromosome 1"/>
</dbReference>
<evidence type="ECO:0000256" key="3">
    <source>
        <dbReference type="ARBA" id="ARBA00022786"/>
    </source>
</evidence>
<dbReference type="PANTHER" id="PTHR10562">
    <property type="entry name" value="SMALL UBIQUITIN-RELATED MODIFIER"/>
    <property type="match status" value="1"/>
</dbReference>
<keyword evidence="2" id="KW-1017">Isopeptide bond</keyword>
<reference evidence="5" key="1">
    <citation type="submission" date="2021-04" db="EMBL/GenBank/DDBJ databases">
        <authorList>
            <consortium name="Wellcome Sanger Institute Data Sharing"/>
        </authorList>
    </citation>
    <scope>NUCLEOTIDE SEQUENCE [LARGE SCALE GENOMIC DNA]</scope>
</reference>
<dbReference type="CDD" id="cd16115">
    <property type="entry name" value="Ubl_SUMO2_3_4"/>
    <property type="match status" value="1"/>
</dbReference>
<dbReference type="SMART" id="SM00213">
    <property type="entry name" value="UBQ"/>
    <property type="match status" value="1"/>
</dbReference>
<dbReference type="Gene3D" id="3.10.20.90">
    <property type="entry name" value="Phosphatidylinositol 3-kinase Catalytic Subunit, Chain A, domain 1"/>
    <property type="match status" value="1"/>
</dbReference>
<dbReference type="InterPro" id="IPR000626">
    <property type="entry name" value="Ubiquitin-like_dom"/>
</dbReference>
<protein>
    <recommendedName>
        <fullName evidence="4">Ubiquitin-like domain-containing protein</fullName>
    </recommendedName>
</protein>
<evidence type="ECO:0000313" key="5">
    <source>
        <dbReference type="Ensembl" id="ENSATEP00000061064.2"/>
    </source>
</evidence>
<dbReference type="GeneTree" id="ENSGT00950000182895"/>
<keyword evidence="3" id="KW-0833">Ubl conjugation pathway</keyword>
<name>A0A7N6BCV1_ANATE</name>
<dbReference type="Ensembl" id="ENSATET00000064382.2">
    <property type="protein sequence ID" value="ENSATEP00000061064.2"/>
    <property type="gene ID" value="ENSATEG00000003866.3"/>
</dbReference>
<dbReference type="Pfam" id="PF11976">
    <property type="entry name" value="Rad60-SLD"/>
    <property type="match status" value="1"/>
</dbReference>
<dbReference type="OMA" id="MKIYCAR"/>
<evidence type="ECO:0000256" key="1">
    <source>
        <dbReference type="ARBA" id="ARBA00009185"/>
    </source>
</evidence>
<dbReference type="InParanoid" id="A0A7N6BCV1"/>
<sequence length="139" mass="15795">MQSGAPVCAAAVELAQTATMADEKPKEGVKMENNEHINLKVAGQDGSVVQFKIKRHTPLSKLMKAYCERQGLSMRQIRFRFDGQPINETDTPSQKWRMKIQLMCSNSKPEALFFKDCFLQTSLPPHYVPERICYVLKCS</sequence>
<accession>A0A7N6BCV1</accession>
<dbReference type="FunFam" id="3.10.20.90:FF:000482">
    <property type="entry name" value="Small ubiquitin-related modifier 2"/>
    <property type="match status" value="1"/>
</dbReference>
<evidence type="ECO:0000259" key="4">
    <source>
        <dbReference type="SMART" id="SM00213"/>
    </source>
</evidence>
<comment type="similarity">
    <text evidence="1">Belongs to the ubiquitin family. SUMO subfamily.</text>
</comment>
<dbReference type="FunCoup" id="A0A7N6BCV1">
    <property type="interactions" value="2028"/>
</dbReference>
<proteinExistence type="inferred from homology"/>
<dbReference type="InterPro" id="IPR029071">
    <property type="entry name" value="Ubiquitin-like_domsf"/>
</dbReference>
<evidence type="ECO:0000256" key="2">
    <source>
        <dbReference type="ARBA" id="ARBA00022499"/>
    </source>
</evidence>
<feature type="domain" description="Ubiquitin-like" evidence="4">
    <location>
        <begin position="37"/>
        <end position="105"/>
    </location>
</feature>